<evidence type="ECO:0000313" key="2">
    <source>
        <dbReference type="Proteomes" id="UP000287124"/>
    </source>
</evidence>
<organism evidence="1 2">
    <name type="scientific">Fusarium euwallaceae</name>
    <dbReference type="NCBI Taxonomy" id="1147111"/>
    <lineage>
        <taxon>Eukaryota</taxon>
        <taxon>Fungi</taxon>
        <taxon>Dikarya</taxon>
        <taxon>Ascomycota</taxon>
        <taxon>Pezizomycotina</taxon>
        <taxon>Sordariomycetes</taxon>
        <taxon>Hypocreomycetidae</taxon>
        <taxon>Hypocreales</taxon>
        <taxon>Nectriaceae</taxon>
        <taxon>Fusarium</taxon>
        <taxon>Fusarium solani species complex</taxon>
    </lineage>
</organism>
<evidence type="ECO:0000313" key="1">
    <source>
        <dbReference type="EMBL" id="RTE85305.1"/>
    </source>
</evidence>
<sequence>MEAIGVVAIAQARCQQILTTMDRIGLRRTKRPVDRIMYLMVEQWMKSLQDVRNVLQDSNLPPHERLLFIRILEEINNRLNNLRKLFTSFLSKNQRSAIPIRPQKLQDVSRDADSIMQSIDNSFSLVHRFLQTANDLQPLRERISHTTSDLWRLREPHIQIIDNPQLRQGFFEELLAASRPPTGAPTWTTQPQVVGTGGLQDEIRIDEIGEQAFRFPDQMVFENGQNFVLSLRGTSQDTTSVDKLFQQKDGHEGLQKWLQELQGIPHGLENVNIVVCGQPTDQGAVTMKDEAVLLDVLKTLKVPLTSIHRLLDGIPMLIEHKASPPSTGSCFTFRLPLSQNEDWTLGTYWDPSRHEINAFIHGMQDVERLAFSHKLVASLPDIQHPMLLPVILCELLTAGDIASVRGTANQLQGVESRTRWSGVFDNVMASPPLR</sequence>
<keyword evidence="2" id="KW-1185">Reference proteome</keyword>
<reference evidence="1 2" key="1">
    <citation type="submission" date="2017-06" db="EMBL/GenBank/DDBJ databases">
        <title>Comparative genomic analysis of Ambrosia Fusariam Clade fungi.</title>
        <authorList>
            <person name="Stajich J.E."/>
            <person name="Carrillo J."/>
            <person name="Kijimoto T."/>
            <person name="Eskalen A."/>
            <person name="O'Donnell K."/>
            <person name="Kasson M."/>
        </authorList>
    </citation>
    <scope>NUCLEOTIDE SEQUENCE [LARGE SCALE GENOMIC DNA]</scope>
    <source>
        <strain evidence="1 2">UCR1854</strain>
    </source>
</reference>
<dbReference type="EMBL" id="MIKF01000001">
    <property type="protein sequence ID" value="RTE85305.1"/>
    <property type="molecule type" value="Genomic_DNA"/>
</dbReference>
<comment type="caution">
    <text evidence="1">The sequence shown here is derived from an EMBL/GenBank/DDBJ whole genome shotgun (WGS) entry which is preliminary data.</text>
</comment>
<proteinExistence type="predicted"/>
<protein>
    <submittedName>
        <fullName evidence="1">Uncharacterized protein</fullName>
    </submittedName>
</protein>
<dbReference type="Proteomes" id="UP000287124">
    <property type="component" value="Unassembled WGS sequence"/>
</dbReference>
<gene>
    <name evidence="1" type="ORF">BHE90_000050</name>
</gene>
<dbReference type="AlphaFoldDB" id="A0A430MBH2"/>
<name>A0A430MBH2_9HYPO</name>
<accession>A0A430MBH2</accession>